<dbReference type="Pfam" id="PF25474">
    <property type="entry name" value="TPR_TmcB"/>
    <property type="match status" value="1"/>
</dbReference>
<feature type="transmembrane region" description="Helical" evidence="1">
    <location>
        <begin position="222"/>
        <end position="244"/>
    </location>
</feature>
<evidence type="ECO:0008006" key="6">
    <source>
        <dbReference type="Google" id="ProtNLM"/>
    </source>
</evidence>
<sequence>MQYLLFTYIVRNHFEVDLEESNLVHKLFLIQIIQFIYNCMASSSKTDQIYLMTLFKEIKTSVFKVFCLILKEQEQTFSQTVLLSTIQLLQLLYIPFALKIKYIWKNNQVTDVINRILSYFEILLHVKDQGFSVFLYLFYSFSGLIVLIMLGLTLLVNQQNRKNSTNWIVLVVRISIKLMITILFFPINQIFFGLLACTNNSNGVSVLVYQTDLICWSDEHTIHAVLSIFIILLFQIQINTFTLFLFEAKKSNIDVFAQRSGRQFSLFHIYITLSTMVYQLVETPAYSIIIILTMFILSLHFFYQIKYSAPFYNQNVQKLWNVITAINCWTTLMINFAYFLEGQYFQNSLLGYALGIPILIGIIFKQQNEEIDLLFSNLNQAQQPNELISLCAYLLILNEKSIKDQHSQLLLDAFLEIHEQTCPRLDCIMKNKQLLRQIQNKHQNKQIENKIIINELIIQMLTFGIKMQPLNIDLRLYYSFFLMDEIKSPQLAFIELSQAENNSIPIDQQFIIYRYKKLIEDVQVENDITKVDANNFINNQNIQISLNSKLEAQCILQLEFLAALEEEKPDLAKLDSVGFKILRLRKFIEKEWQKVQQQNAYSPMLYKIMSKYFFFVLSDEYEGNMTLMKQDKFIKLQINDVVNLEQASMESSPIIILNTDQNNFCIIKDVNIASCSFLGFSKSDLIERKLSVIQPQIYINHHDQLIDNYLKRITDIQKSKVEKVIFIKNKQGYIQQCSLQIKQIMTQNQEVFLIGKIGIELLYKPICYLICNTDGIIKEINCACIKLLRLEIQMIKASNKNIKDLFPDIMSRIPEILGKKNSIISFNLNTNQLNPQRSSSIKSSGMDSTLLDDCVVDEILKLQCQIQEIYIDLPQAGLVGYVFKFEKITPPQLPTIHNTMVDNFYKFNFKFNSQQFTYFGSYQNYMQTLHKISYDTSSAVSSQEDLQLRQVNRKQTKKSTSISNGIKTVRLINGMLIDVEDLSEEEISEGEQNELENIKQETKDSDNVLQSDYMFLKTKSTLILMIKNSIIPSFLKSLRYLISILIVGLLTLGYLQFFFDLSYQDKIQNGLDLFYLSNQRLSKILIVQSYIQELKLMNLKYDNLISKFNFDEIKAANIKTLNEIIELQSILSQANFQLAPQYLSYQQEYENSQIEMTQSNLVINYTFNEAIEQTLVKAISLSQQDLSSYTDDNVDLNYFEINSYNSIVYHNYVAQFYYYYYMVTILEDKSQNVQIILIIVTLILFIIYVACSVLILKIKNIRDNILVLLLQVHEQQIIILKKSYEYFLQLIQSKEDEENLDYEEELRKPVQYQDEGAQDSLRTNDNDEASFLIKKKRKKFENSHTILRNILVFIIFIISIFQAYFIFLIIDNNNLDSRYNKILPVVNLTSIIESYLRFGDNSFKQKYIDKDFVINFGEFDTSEYIQTLKNMVSDIHKYHSQNSDVLDLGYVGVFEQIFILNPCNLIKDFNSGVSQSECESFNDGIINQGLSMATIKYIKYLEQALTNPVYFTNVRKTQLTYFKDSFQYLGEKLVESISNDFSVNQLTKVSLFTVFNLLMLFVYFFIWIPLVRNLIQSIIKTRLLFSLIPNNDLLKIKAIIQYLLQIRNPV</sequence>
<proteinExistence type="predicted"/>
<reference evidence="4" key="1">
    <citation type="submission" date="2021-01" db="EMBL/GenBank/DDBJ databases">
        <authorList>
            <consortium name="Genoscope - CEA"/>
            <person name="William W."/>
        </authorList>
    </citation>
    <scope>NUCLEOTIDE SEQUENCE</scope>
</reference>
<feature type="transmembrane region" description="Helical" evidence="1">
    <location>
        <begin position="133"/>
        <end position="155"/>
    </location>
</feature>
<feature type="transmembrane region" description="Helical" evidence="1">
    <location>
        <begin position="167"/>
        <end position="187"/>
    </location>
</feature>
<evidence type="ECO:0000313" key="4">
    <source>
        <dbReference type="EMBL" id="CAD8109665.1"/>
    </source>
</evidence>
<accession>A0A8S1Q3U9</accession>
<comment type="caution">
    <text evidence="4">The sequence shown here is derived from an EMBL/GenBank/DDBJ whole genome shotgun (WGS) entry which is preliminary data.</text>
</comment>
<keyword evidence="1" id="KW-0472">Membrane</keyword>
<feature type="transmembrane region" description="Helical" evidence="1">
    <location>
        <begin position="1346"/>
        <end position="1370"/>
    </location>
</feature>
<evidence type="ECO:0000259" key="3">
    <source>
        <dbReference type="Pfam" id="PF25474"/>
    </source>
</evidence>
<feature type="domain" description="TmcB/TmcC TPR repeats" evidence="3">
    <location>
        <begin position="529"/>
        <end position="633"/>
    </location>
</feature>
<keyword evidence="5" id="KW-1185">Reference proteome</keyword>
<keyword evidence="1" id="KW-0812">Transmembrane</keyword>
<feature type="transmembrane region" description="Helical" evidence="1">
    <location>
        <begin position="1040"/>
        <end position="1059"/>
    </location>
</feature>
<dbReference type="Pfam" id="PF13426">
    <property type="entry name" value="PAS_9"/>
    <property type="match status" value="1"/>
</dbReference>
<evidence type="ECO:0000256" key="1">
    <source>
        <dbReference type="SAM" id="Phobius"/>
    </source>
</evidence>
<dbReference type="EMBL" id="CAJJDN010000094">
    <property type="protein sequence ID" value="CAD8109665.1"/>
    <property type="molecule type" value="Genomic_DNA"/>
</dbReference>
<feature type="transmembrane region" description="Helical" evidence="1">
    <location>
        <begin position="319"/>
        <end position="338"/>
    </location>
</feature>
<dbReference type="PANTHER" id="PTHR31600:SF2">
    <property type="entry name" value="GAMETE ENRICHED GENE 10 PROTEIN-RELATED"/>
    <property type="match status" value="1"/>
</dbReference>
<organism evidence="4 5">
    <name type="scientific">Paramecium sonneborni</name>
    <dbReference type="NCBI Taxonomy" id="65129"/>
    <lineage>
        <taxon>Eukaryota</taxon>
        <taxon>Sar</taxon>
        <taxon>Alveolata</taxon>
        <taxon>Ciliophora</taxon>
        <taxon>Intramacronucleata</taxon>
        <taxon>Oligohymenophorea</taxon>
        <taxon>Peniculida</taxon>
        <taxon>Parameciidae</taxon>
        <taxon>Paramecium</taxon>
    </lineage>
</organism>
<feature type="transmembrane region" description="Helical" evidence="1">
    <location>
        <begin position="1235"/>
        <end position="1256"/>
    </location>
</feature>
<dbReference type="Proteomes" id="UP000692954">
    <property type="component" value="Unassembled WGS sequence"/>
</dbReference>
<feature type="transmembrane region" description="Helical" evidence="1">
    <location>
        <begin position="1549"/>
        <end position="1570"/>
    </location>
</feature>
<protein>
    <recommendedName>
        <fullName evidence="6">PAS domain-containing protein</fullName>
    </recommendedName>
</protein>
<evidence type="ECO:0000259" key="2">
    <source>
        <dbReference type="Pfam" id="PF13426"/>
    </source>
</evidence>
<feature type="domain" description="PAS" evidence="2">
    <location>
        <begin position="655"/>
        <end position="753"/>
    </location>
</feature>
<keyword evidence="1" id="KW-1133">Transmembrane helix</keyword>
<feature type="transmembrane region" description="Helical" evidence="1">
    <location>
        <begin position="264"/>
        <end position="281"/>
    </location>
</feature>
<feature type="transmembrane region" description="Helical" evidence="1">
    <location>
        <begin position="287"/>
        <end position="307"/>
    </location>
</feature>
<gene>
    <name evidence="4" type="ORF">PSON_ATCC_30995.1.T0940059</name>
</gene>
<dbReference type="PANTHER" id="PTHR31600">
    <property type="entry name" value="TINY MACROCYSTS PROTEIN B-RELATED"/>
    <property type="match status" value="1"/>
</dbReference>
<evidence type="ECO:0000313" key="5">
    <source>
        <dbReference type="Proteomes" id="UP000692954"/>
    </source>
</evidence>
<dbReference type="InterPro" id="IPR000014">
    <property type="entry name" value="PAS"/>
</dbReference>
<dbReference type="InterPro" id="IPR057352">
    <property type="entry name" value="TPR_TmcB/C"/>
</dbReference>
<dbReference type="OrthoDB" id="303837at2759"/>
<dbReference type="InterPro" id="IPR052994">
    <property type="entry name" value="Tiny_macrocysts_regulators"/>
</dbReference>
<dbReference type="NCBIfam" id="TIGR00229">
    <property type="entry name" value="sensory_box"/>
    <property type="match status" value="1"/>
</dbReference>
<name>A0A8S1Q3U9_9CILI</name>